<dbReference type="InterPro" id="IPR018684">
    <property type="entry name" value="DUF2171"/>
</dbReference>
<feature type="compositionally biased region" description="Basic and acidic residues" evidence="1">
    <location>
        <begin position="28"/>
        <end position="41"/>
    </location>
</feature>
<feature type="compositionally biased region" description="Basic and acidic residues" evidence="1">
    <location>
        <begin position="266"/>
        <end position="279"/>
    </location>
</feature>
<dbReference type="InterPro" id="IPR047800">
    <property type="entry name" value="SWFGD_dom"/>
</dbReference>
<organism evidence="2 3">
    <name type="scientific">Tardibacter chloracetimidivorans</name>
    <dbReference type="NCBI Taxonomy" id="1921510"/>
    <lineage>
        <taxon>Bacteria</taxon>
        <taxon>Pseudomonadati</taxon>
        <taxon>Pseudomonadota</taxon>
        <taxon>Alphaproteobacteria</taxon>
        <taxon>Sphingomonadales</taxon>
        <taxon>Sphingomonadaceae</taxon>
        <taxon>Tardibacter</taxon>
    </lineage>
</organism>
<dbReference type="InterPro" id="IPR011033">
    <property type="entry name" value="PRC_barrel-like_sf"/>
</dbReference>
<gene>
    <name evidence="2" type="ORF">BSL82_02920</name>
</gene>
<dbReference type="AlphaFoldDB" id="A0A1L3ZRX7"/>
<dbReference type="KEGG" id="sphj:BSL82_02920"/>
<dbReference type="Proteomes" id="UP000182063">
    <property type="component" value="Chromosome"/>
</dbReference>
<dbReference type="NCBIfam" id="NF033157">
    <property type="entry name" value="SWFGD_domain"/>
    <property type="match status" value="1"/>
</dbReference>
<feature type="region of interest" description="Disordered" evidence="1">
    <location>
        <begin position="262"/>
        <end position="288"/>
    </location>
</feature>
<proteinExistence type="predicted"/>
<sequence>MAYDRYGRDRYSTRESSYGRSTEDYDYDDRGFFDRAGDEVRSWFGDDEAERRRRRDARYDEQGSDDQGRTSGGGGYRPAYGGDRDREGSSRYASSARSGYGYDNDYGMGSYGERQEYYGQRSTPRQYAGSGFSERGGRGGGRGRGGGGRMSHQGDSDYHQWRNRQIEALDREYDDYRRERQSRFESDFGGWRQQRATQRQHLTQARENMEVVGSDGEHVGKVDKVRGDRIKLAKNDEDAGGRHHYVPCSWIQSVESNKVTLNRTADQAHREWQAEREDSSGNLTSSSF</sequence>
<feature type="compositionally biased region" description="Gly residues" evidence="1">
    <location>
        <begin position="138"/>
        <end position="149"/>
    </location>
</feature>
<reference evidence="3" key="1">
    <citation type="submission" date="2016-11" db="EMBL/GenBank/DDBJ databases">
        <title>Complete Genome Sequence of alachlor-degrading Sphingomonas sp. strain JJ-A5.</title>
        <authorList>
            <person name="Lee H."/>
            <person name="Ka J.-O."/>
        </authorList>
    </citation>
    <scope>NUCLEOTIDE SEQUENCE [LARGE SCALE GENOMIC DNA]</scope>
    <source>
        <strain evidence="3">JJ-A5</strain>
    </source>
</reference>
<evidence type="ECO:0000313" key="3">
    <source>
        <dbReference type="Proteomes" id="UP000182063"/>
    </source>
</evidence>
<feature type="region of interest" description="Disordered" evidence="1">
    <location>
        <begin position="1"/>
        <end position="160"/>
    </location>
</feature>
<name>A0A1L3ZRX7_9SPHN</name>
<dbReference type="STRING" id="1921510.BSL82_02920"/>
<dbReference type="SUPFAM" id="SSF50346">
    <property type="entry name" value="PRC-barrel domain"/>
    <property type="match status" value="1"/>
</dbReference>
<accession>A0A1L3ZRX7</accession>
<dbReference type="EMBL" id="CP018221">
    <property type="protein sequence ID" value="API58386.1"/>
    <property type="molecule type" value="Genomic_DNA"/>
</dbReference>
<dbReference type="OrthoDB" id="9803697at2"/>
<dbReference type="RefSeq" id="WP_072595959.1">
    <property type="nucleotide sequence ID" value="NZ_CP018221.1"/>
</dbReference>
<feature type="compositionally biased region" description="Low complexity" evidence="1">
    <location>
        <begin position="90"/>
        <end position="102"/>
    </location>
</feature>
<evidence type="ECO:0008006" key="4">
    <source>
        <dbReference type="Google" id="ProtNLM"/>
    </source>
</evidence>
<protein>
    <recommendedName>
        <fullName evidence="4">SWFGD domain-containing protein</fullName>
    </recommendedName>
</protein>
<feature type="compositionally biased region" description="Basic and acidic residues" evidence="1">
    <location>
        <begin position="1"/>
        <end position="13"/>
    </location>
</feature>
<evidence type="ECO:0000313" key="2">
    <source>
        <dbReference type="EMBL" id="API58386.1"/>
    </source>
</evidence>
<dbReference type="Pfam" id="PF09939">
    <property type="entry name" value="DUF2171"/>
    <property type="match status" value="1"/>
</dbReference>
<keyword evidence="3" id="KW-1185">Reference proteome</keyword>
<evidence type="ECO:0000256" key="1">
    <source>
        <dbReference type="SAM" id="MobiDB-lite"/>
    </source>
</evidence>